<dbReference type="Gene3D" id="3.40.630.30">
    <property type="match status" value="1"/>
</dbReference>
<dbReference type="OrthoDB" id="2399937at2"/>
<gene>
    <name evidence="2" type="ORF">SAMEA2297795_02213</name>
    <name evidence="1" type="ORF">SAMEA2297796_01996</name>
</gene>
<name>A0A1D4Q6R5_9STAP</name>
<keyword evidence="3" id="KW-1185">Reference proteome</keyword>
<dbReference type="GO" id="GO:0016740">
    <property type="term" value="F:transferase activity"/>
    <property type="evidence" value="ECO:0007669"/>
    <property type="project" value="UniProtKB-KW"/>
</dbReference>
<reference evidence="2 4" key="2">
    <citation type="submission" date="2016-09" db="EMBL/GenBank/DDBJ databases">
        <authorList>
            <consortium name="Pathogen Informatics"/>
        </authorList>
    </citation>
    <scope>NUCLEOTIDE SEQUENCE [LARGE SCALE GENOMIC DNA]</scope>
    <source>
        <strain evidence="2 4">82B</strain>
    </source>
</reference>
<sequence>MTNIRFLTTVDVLAYQSLLKQGIHKKIEVMAWKFQTPRCLNETNLTLLLSKDTPNYLTFGAFEGDELIGAVTLIHNQNYSLAHKAMVENLCVNKDDALAREHVLKLLMQNVFDVCRKRNIEILMASLVSNNISGKVFFSNLNFEMFVIEQHARKYEDNYVDEHWFIYNFSENANDIFNT</sequence>
<dbReference type="Proteomes" id="UP000095412">
    <property type="component" value="Unassembled WGS sequence"/>
</dbReference>
<keyword evidence="2" id="KW-0808">Transferase</keyword>
<organism evidence="2 4">
    <name type="scientific">Staphylococcus caeli</name>
    <dbReference type="NCBI Taxonomy" id="2201815"/>
    <lineage>
        <taxon>Bacteria</taxon>
        <taxon>Bacillati</taxon>
        <taxon>Bacillota</taxon>
        <taxon>Bacilli</taxon>
        <taxon>Bacillales</taxon>
        <taxon>Staphylococcaceae</taxon>
        <taxon>Staphylococcus</taxon>
    </lineage>
</organism>
<evidence type="ECO:0000313" key="3">
    <source>
        <dbReference type="Proteomes" id="UP000095412"/>
    </source>
</evidence>
<dbReference type="EMBL" id="FMPG01000012">
    <property type="protein sequence ID" value="SCT30904.1"/>
    <property type="molecule type" value="Genomic_DNA"/>
</dbReference>
<dbReference type="Pfam" id="PF13420">
    <property type="entry name" value="Acetyltransf_4"/>
    <property type="match status" value="1"/>
</dbReference>
<evidence type="ECO:0000313" key="1">
    <source>
        <dbReference type="EMBL" id="SCT23908.1"/>
    </source>
</evidence>
<dbReference type="RefSeq" id="WP_069996170.1">
    <property type="nucleotide sequence ID" value="NZ_FMPG01000012.1"/>
</dbReference>
<accession>A0A1D4Q6R5</accession>
<dbReference type="SUPFAM" id="SSF55729">
    <property type="entry name" value="Acyl-CoA N-acyltransferases (Nat)"/>
    <property type="match status" value="1"/>
</dbReference>
<evidence type="ECO:0000313" key="4">
    <source>
        <dbReference type="Proteomes" id="UP000095768"/>
    </source>
</evidence>
<dbReference type="EMBL" id="FMPI01000016">
    <property type="protein sequence ID" value="SCT23908.1"/>
    <property type="molecule type" value="Genomic_DNA"/>
</dbReference>
<dbReference type="Proteomes" id="UP000095768">
    <property type="component" value="Unassembled WGS sequence"/>
</dbReference>
<proteinExistence type="predicted"/>
<protein>
    <submittedName>
        <fullName evidence="1 2">Acetyltransferase</fullName>
    </submittedName>
</protein>
<reference evidence="1 3" key="1">
    <citation type="submission" date="2016-09" db="EMBL/GenBank/DDBJ databases">
        <authorList>
            <consortium name="Pathogen Informatics"/>
            <person name="Sun Q."/>
            <person name="Inoue M."/>
        </authorList>
    </citation>
    <scope>NUCLEOTIDE SEQUENCE [LARGE SCALE GENOMIC DNA]</scope>
    <source>
        <strain evidence="1 3">82C</strain>
    </source>
</reference>
<dbReference type="AlphaFoldDB" id="A0A1D4Q6R5"/>
<evidence type="ECO:0000313" key="2">
    <source>
        <dbReference type="EMBL" id="SCT30904.1"/>
    </source>
</evidence>
<dbReference type="InterPro" id="IPR016181">
    <property type="entry name" value="Acyl_CoA_acyltransferase"/>
</dbReference>